<dbReference type="InterPro" id="IPR048761">
    <property type="entry name" value="SMUBP-2_HCS1_1B"/>
</dbReference>
<feature type="domain" description="Helicase ATP-binding" evidence="14">
    <location>
        <begin position="200"/>
        <end position="493"/>
    </location>
</feature>
<dbReference type="Gene3D" id="3.40.50.300">
    <property type="entry name" value="P-loop containing nucleotide triphosphate hydrolases"/>
    <property type="match status" value="2"/>
</dbReference>
<dbReference type="Proteomes" id="UP001629113">
    <property type="component" value="Unassembled WGS sequence"/>
</dbReference>
<evidence type="ECO:0000256" key="7">
    <source>
        <dbReference type="ARBA" id="ARBA00022801"/>
    </source>
</evidence>
<evidence type="ECO:0000259" key="13">
    <source>
        <dbReference type="SMART" id="SM00382"/>
    </source>
</evidence>
<dbReference type="CDD" id="cd18044">
    <property type="entry name" value="DEXXQc_SMUBP2"/>
    <property type="match status" value="1"/>
</dbReference>
<evidence type="ECO:0000256" key="4">
    <source>
        <dbReference type="ARBA" id="ARBA00012551"/>
    </source>
</evidence>
<evidence type="ECO:0000256" key="3">
    <source>
        <dbReference type="ARBA" id="ARBA00007913"/>
    </source>
</evidence>
<evidence type="ECO:0000259" key="14">
    <source>
        <dbReference type="SMART" id="SM00487"/>
    </source>
</evidence>
<dbReference type="InterPro" id="IPR027417">
    <property type="entry name" value="P-loop_NTPase"/>
</dbReference>
<dbReference type="EMBL" id="JBFCZG010000004">
    <property type="protein sequence ID" value="KAL3423745.1"/>
    <property type="molecule type" value="Genomic_DNA"/>
</dbReference>
<comment type="caution">
    <text evidence="15">The sequence shown here is derived from an EMBL/GenBank/DDBJ whole genome shotgun (WGS) entry which is preliminary data.</text>
</comment>
<protein>
    <recommendedName>
        <fullName evidence="4">DNA helicase</fullName>
        <ecNumber evidence="4">3.6.4.12</ecNumber>
    </recommendedName>
</protein>
<evidence type="ECO:0000256" key="6">
    <source>
        <dbReference type="ARBA" id="ARBA00022741"/>
    </source>
</evidence>
<dbReference type="InterPro" id="IPR003593">
    <property type="entry name" value="AAA+_ATPase"/>
</dbReference>
<evidence type="ECO:0000256" key="12">
    <source>
        <dbReference type="SAM" id="MobiDB-lite"/>
    </source>
</evidence>
<reference evidence="15 16" key="1">
    <citation type="submission" date="2024-06" db="EMBL/GenBank/DDBJ databases">
        <title>Complete genome of Phlyctema vagabunda strain 19-DSS-EL-015.</title>
        <authorList>
            <person name="Fiorenzani C."/>
        </authorList>
    </citation>
    <scope>NUCLEOTIDE SEQUENCE [LARGE SCALE GENOMIC DNA]</scope>
    <source>
        <strain evidence="15 16">19-DSS-EL-015</strain>
    </source>
</reference>
<organism evidence="15 16">
    <name type="scientific">Phlyctema vagabunda</name>
    <dbReference type="NCBI Taxonomy" id="108571"/>
    <lineage>
        <taxon>Eukaryota</taxon>
        <taxon>Fungi</taxon>
        <taxon>Dikarya</taxon>
        <taxon>Ascomycota</taxon>
        <taxon>Pezizomycotina</taxon>
        <taxon>Leotiomycetes</taxon>
        <taxon>Helotiales</taxon>
        <taxon>Dermateaceae</taxon>
        <taxon>Phlyctema</taxon>
    </lineage>
</organism>
<accession>A0ABR4PKA4</accession>
<proteinExistence type="inferred from homology"/>
<dbReference type="Pfam" id="PF13087">
    <property type="entry name" value="AAA_12"/>
    <property type="match status" value="2"/>
</dbReference>
<dbReference type="EC" id="3.6.4.12" evidence="4"/>
<keyword evidence="7" id="KW-0378">Hydrolase</keyword>
<dbReference type="InterPro" id="IPR047187">
    <property type="entry name" value="SF1_C_Upf1"/>
</dbReference>
<evidence type="ECO:0000313" key="16">
    <source>
        <dbReference type="Proteomes" id="UP001629113"/>
    </source>
</evidence>
<dbReference type="SMART" id="SM00382">
    <property type="entry name" value="AAA"/>
    <property type="match status" value="1"/>
</dbReference>
<evidence type="ECO:0000256" key="2">
    <source>
        <dbReference type="ARBA" id="ARBA00004496"/>
    </source>
</evidence>
<feature type="domain" description="AAA+ ATPase" evidence="13">
    <location>
        <begin position="218"/>
        <end position="456"/>
    </location>
</feature>
<name>A0ABR4PKA4_9HELO</name>
<evidence type="ECO:0000313" key="15">
    <source>
        <dbReference type="EMBL" id="KAL3423745.1"/>
    </source>
</evidence>
<keyword evidence="5" id="KW-0963">Cytoplasm</keyword>
<dbReference type="InterPro" id="IPR041679">
    <property type="entry name" value="DNA2/NAM7-like_C"/>
</dbReference>
<dbReference type="CDD" id="cd18808">
    <property type="entry name" value="SF1_C_Upf1"/>
    <property type="match status" value="1"/>
</dbReference>
<dbReference type="PANTHER" id="PTHR43788">
    <property type="entry name" value="DNA2/NAM7 HELICASE FAMILY MEMBER"/>
    <property type="match status" value="1"/>
</dbReference>
<evidence type="ECO:0000256" key="5">
    <source>
        <dbReference type="ARBA" id="ARBA00022490"/>
    </source>
</evidence>
<dbReference type="InterPro" id="IPR014001">
    <property type="entry name" value="Helicase_ATP-bd"/>
</dbReference>
<dbReference type="Pfam" id="PF13086">
    <property type="entry name" value="AAA_11"/>
    <property type="match status" value="1"/>
</dbReference>
<dbReference type="Gene3D" id="2.40.30.270">
    <property type="match status" value="1"/>
</dbReference>
<comment type="similarity">
    <text evidence="3">Belongs to the DNA2/NAM7 helicase family.</text>
</comment>
<evidence type="ECO:0000256" key="8">
    <source>
        <dbReference type="ARBA" id="ARBA00022806"/>
    </source>
</evidence>
<dbReference type="SUPFAM" id="SSF52540">
    <property type="entry name" value="P-loop containing nucleoside triphosphate hydrolases"/>
    <property type="match status" value="1"/>
</dbReference>
<evidence type="ECO:0000256" key="11">
    <source>
        <dbReference type="ARBA" id="ARBA00048432"/>
    </source>
</evidence>
<keyword evidence="9" id="KW-0067">ATP-binding</keyword>
<gene>
    <name evidence="15" type="ORF">PVAG01_05492</name>
</gene>
<keyword evidence="6" id="KW-0547">Nucleotide-binding</keyword>
<dbReference type="PANTHER" id="PTHR43788:SF8">
    <property type="entry name" value="DNA-BINDING PROTEIN SMUBP-2"/>
    <property type="match status" value="1"/>
</dbReference>
<comment type="subcellular location">
    <subcellularLocation>
        <location evidence="2">Cytoplasm</location>
    </subcellularLocation>
    <subcellularLocation>
        <location evidence="1">Nucleus</location>
    </subcellularLocation>
</comment>
<dbReference type="SMART" id="SM00487">
    <property type="entry name" value="DEXDc"/>
    <property type="match status" value="1"/>
</dbReference>
<sequence length="744" mass="81675">MAPKGAVDVSAFATTQLSLLAAELASEVEETSTLLTNSSPTALQRGGLAITNLTVNSQRTGLGGKTVVELSPDSAVNASDELPEHGIRSGDIVLVAEQPAGSAKKREITDLEKAGARGVVTRTGKNSVWVALDGEEDEVASGKRIWVVKLANDVTYKRMNQNMNKLLKMKPEEYSSFLRVLFGLTTPSPVDIAEKELDWVDPGLNDSQKDAIRFALASREIALIHGPPGTGKTHTLIELILQLLKQNLRVLVCGPSNISVDNIVERLAPHKLPIVRLGHPARLLPSVLNHSLDVLTQTSEAAAIVKDVRVEMDSKQASIRKTKNGRERKAIYGDLKELRKEFREREKKCVSTLIAGSKVVLATLHGAGGYQLKDESFDVVIIDEASQALEAQCWVSLLWTRANKLVLAGDHLQLPPTIKSLNSKSKSKTKDTEDVIKGMTLETTLFDRLLDIHGPAIKRMLTTQYRMHEKIMRFPSDELYEGKLVAGEGVKARLLKDLPYEVEETEDTIEPLIFFDTQGGDFPEKSEEEEAGKKGGKGMMGESKSNEMEAVLVRSHVQSLVNAGLKPEDIAVITPYNAQPQDDVRLEVINRSGHLPIEKAVAFVRCTASLVALEENLSKSRNIVPKISKKSFRLMPGQLALMSRSMKEAFPGIELGSVDGFQGREKEAVIVSLVRSNSTKEVGFLGEKRRLNVAMTRPRRSLTIIGDSETVAAGSKFLKRWMDFLEENSDLRYPSVADLNAVLS</sequence>
<keyword evidence="16" id="KW-1185">Reference proteome</keyword>
<dbReference type="InterPro" id="IPR050534">
    <property type="entry name" value="Coronavir_polyprotein_1ab"/>
</dbReference>
<evidence type="ECO:0000256" key="10">
    <source>
        <dbReference type="ARBA" id="ARBA00023242"/>
    </source>
</evidence>
<keyword evidence="10" id="KW-0539">Nucleus</keyword>
<dbReference type="Pfam" id="PF21138">
    <property type="entry name" value="SMUBP-2_HCS1_1B"/>
    <property type="match status" value="1"/>
</dbReference>
<keyword evidence="8" id="KW-0347">Helicase</keyword>
<comment type="catalytic activity">
    <reaction evidence="11">
        <text>ATP + H2O = ADP + phosphate + H(+)</text>
        <dbReference type="Rhea" id="RHEA:13065"/>
        <dbReference type="ChEBI" id="CHEBI:15377"/>
        <dbReference type="ChEBI" id="CHEBI:15378"/>
        <dbReference type="ChEBI" id="CHEBI:30616"/>
        <dbReference type="ChEBI" id="CHEBI:43474"/>
        <dbReference type="ChEBI" id="CHEBI:456216"/>
        <dbReference type="EC" id="3.6.4.12"/>
    </reaction>
    <physiologicalReaction direction="left-to-right" evidence="11">
        <dbReference type="Rhea" id="RHEA:13066"/>
    </physiologicalReaction>
</comment>
<evidence type="ECO:0000256" key="1">
    <source>
        <dbReference type="ARBA" id="ARBA00004123"/>
    </source>
</evidence>
<dbReference type="InterPro" id="IPR041677">
    <property type="entry name" value="DNA2/NAM7_AAA_11"/>
</dbReference>
<evidence type="ECO:0000256" key="9">
    <source>
        <dbReference type="ARBA" id="ARBA00022840"/>
    </source>
</evidence>
<feature type="region of interest" description="Disordered" evidence="12">
    <location>
        <begin position="520"/>
        <end position="542"/>
    </location>
</feature>